<dbReference type="EMBL" id="MU250525">
    <property type="protein sequence ID" value="KAG7451084.1"/>
    <property type="molecule type" value="Genomic_DNA"/>
</dbReference>
<dbReference type="AlphaFoldDB" id="A0A9P8AWV4"/>
<accession>A0A9P8AWV4</accession>
<sequence length="178" mass="19661">MYIAKNDRKIQPRPVLSGDRNLRPWPKRHLEASTTSPRPLKRRKTAPSSRDGPHILHSYTLPPTSSPPYSDAELSSDGYDSESSSTQSDETDEEKHMLSESDEFLLGAADTREETFGHNPSGSNTEGNDAVAINSSLRLTNSQPETASAGTTESEDDPSRNAGKRFVERRNSNTLLDF</sequence>
<name>A0A9P8AWV4_9AGAR</name>
<dbReference type="RefSeq" id="XP_043044584.1">
    <property type="nucleotide sequence ID" value="XM_043180775.1"/>
</dbReference>
<organism evidence="2 3">
    <name type="scientific">Guyanagaster necrorhizus</name>
    <dbReference type="NCBI Taxonomy" id="856835"/>
    <lineage>
        <taxon>Eukaryota</taxon>
        <taxon>Fungi</taxon>
        <taxon>Dikarya</taxon>
        <taxon>Basidiomycota</taxon>
        <taxon>Agaricomycotina</taxon>
        <taxon>Agaricomycetes</taxon>
        <taxon>Agaricomycetidae</taxon>
        <taxon>Agaricales</taxon>
        <taxon>Marasmiineae</taxon>
        <taxon>Physalacriaceae</taxon>
        <taxon>Guyanagaster</taxon>
    </lineage>
</organism>
<reference evidence="2" key="1">
    <citation type="submission" date="2020-11" db="EMBL/GenBank/DDBJ databases">
        <title>Adaptations for nitrogen fixation in a non-lichenized fungal sporocarp promotes dispersal by wood-feeding termites.</title>
        <authorList>
            <consortium name="DOE Joint Genome Institute"/>
            <person name="Koch R.A."/>
            <person name="Yoon G."/>
            <person name="Arayal U."/>
            <person name="Lail K."/>
            <person name="Amirebrahimi M."/>
            <person name="Labutti K."/>
            <person name="Lipzen A."/>
            <person name="Riley R."/>
            <person name="Barry K."/>
            <person name="Henrissat B."/>
            <person name="Grigoriev I.V."/>
            <person name="Herr J.R."/>
            <person name="Aime M.C."/>
        </authorList>
    </citation>
    <scope>NUCLEOTIDE SEQUENCE</scope>
    <source>
        <strain evidence="2">MCA 3950</strain>
    </source>
</reference>
<evidence type="ECO:0000313" key="2">
    <source>
        <dbReference type="EMBL" id="KAG7451084.1"/>
    </source>
</evidence>
<evidence type="ECO:0000256" key="1">
    <source>
        <dbReference type="SAM" id="MobiDB-lite"/>
    </source>
</evidence>
<dbReference type="GeneID" id="66103071"/>
<feature type="compositionally biased region" description="Basic and acidic residues" evidence="1">
    <location>
        <begin position="1"/>
        <end position="10"/>
    </location>
</feature>
<comment type="caution">
    <text evidence="2">The sequence shown here is derived from an EMBL/GenBank/DDBJ whole genome shotgun (WGS) entry which is preliminary data.</text>
</comment>
<feature type="region of interest" description="Disordered" evidence="1">
    <location>
        <begin position="1"/>
        <end position="178"/>
    </location>
</feature>
<dbReference type="OrthoDB" id="2934451at2759"/>
<dbReference type="Proteomes" id="UP000812287">
    <property type="component" value="Unassembled WGS sequence"/>
</dbReference>
<protein>
    <submittedName>
        <fullName evidence="2">Uncharacterized protein</fullName>
    </submittedName>
</protein>
<feature type="compositionally biased region" description="Polar residues" evidence="1">
    <location>
        <begin position="118"/>
        <end position="152"/>
    </location>
</feature>
<keyword evidence="3" id="KW-1185">Reference proteome</keyword>
<gene>
    <name evidence="2" type="ORF">BT62DRAFT_395951</name>
</gene>
<feature type="compositionally biased region" description="Low complexity" evidence="1">
    <location>
        <begin position="58"/>
        <end position="88"/>
    </location>
</feature>
<proteinExistence type="predicted"/>
<evidence type="ECO:0000313" key="3">
    <source>
        <dbReference type="Proteomes" id="UP000812287"/>
    </source>
</evidence>